<dbReference type="Gene3D" id="1.10.530.10">
    <property type="match status" value="1"/>
</dbReference>
<dbReference type="Proteomes" id="UP000231553">
    <property type="component" value="Unassembled WGS sequence"/>
</dbReference>
<dbReference type="SUPFAM" id="SSF53955">
    <property type="entry name" value="Lysozyme-like"/>
    <property type="match status" value="1"/>
</dbReference>
<organism evidence="3 4">
    <name type="scientific">Pseudooceanicola lipolyticus</name>
    <dbReference type="NCBI Taxonomy" id="2029104"/>
    <lineage>
        <taxon>Bacteria</taxon>
        <taxon>Pseudomonadati</taxon>
        <taxon>Pseudomonadota</taxon>
        <taxon>Alphaproteobacteria</taxon>
        <taxon>Rhodobacterales</taxon>
        <taxon>Paracoccaceae</taxon>
        <taxon>Pseudooceanicola</taxon>
    </lineage>
</organism>
<gene>
    <name evidence="3" type="ORF">CVM52_02615</name>
</gene>
<comment type="similarity">
    <text evidence="1">Belongs to the virb1 family.</text>
</comment>
<feature type="domain" description="Transglycosylase SLT" evidence="2">
    <location>
        <begin position="11"/>
        <end position="138"/>
    </location>
</feature>
<dbReference type="EMBL" id="PGTB01000003">
    <property type="protein sequence ID" value="PJE38283.1"/>
    <property type="molecule type" value="Genomic_DNA"/>
</dbReference>
<accession>A0A2M8J667</accession>
<dbReference type="CDD" id="cd16892">
    <property type="entry name" value="LT_VirB1-like"/>
    <property type="match status" value="1"/>
</dbReference>
<evidence type="ECO:0000313" key="4">
    <source>
        <dbReference type="Proteomes" id="UP000231553"/>
    </source>
</evidence>
<keyword evidence="4" id="KW-1185">Reference proteome</keyword>
<dbReference type="AlphaFoldDB" id="A0A2M8J667"/>
<reference evidence="3 4" key="1">
    <citation type="journal article" date="2018" name="Int. J. Syst. Evol. Microbiol.">
        <title>Pseudooceanicola lipolyticus sp. nov., a marine alphaproteobacterium, reclassification of Oceanicola flagellatus as Pseudooceanicola flagellatus comb. nov. and emended description of the genus Pseudooceanicola.</title>
        <authorList>
            <person name="Huang M.-M."/>
            <person name="Guo L.-L."/>
            <person name="Wu Y.-H."/>
            <person name="Lai Q.-L."/>
            <person name="Shao Z.-Z."/>
            <person name="Wang C.-S."/>
            <person name="Wu M."/>
            <person name="Xu X.-W."/>
        </authorList>
    </citation>
    <scope>NUCLEOTIDE SEQUENCE [LARGE SCALE GENOMIC DNA]</scope>
    <source>
        <strain evidence="3 4">157</strain>
    </source>
</reference>
<evidence type="ECO:0000256" key="1">
    <source>
        <dbReference type="ARBA" id="ARBA00009387"/>
    </source>
</evidence>
<proteinExistence type="inferred from homology"/>
<protein>
    <submittedName>
        <fullName evidence="3">Lytic transglycosylase, catalytic</fullName>
    </submittedName>
</protein>
<evidence type="ECO:0000313" key="3">
    <source>
        <dbReference type="EMBL" id="PJE38283.1"/>
    </source>
</evidence>
<dbReference type="InterPro" id="IPR023346">
    <property type="entry name" value="Lysozyme-like_dom_sf"/>
</dbReference>
<name>A0A2M8J667_9RHOB</name>
<comment type="caution">
    <text evidence="3">The sequence shown here is derived from an EMBL/GenBank/DDBJ whole genome shotgun (WGS) entry which is preliminary data.</text>
</comment>
<dbReference type="OrthoDB" id="8277605at2"/>
<dbReference type="RefSeq" id="WP_100161044.1">
    <property type="nucleotide sequence ID" value="NZ_PGTB01000003.1"/>
</dbReference>
<evidence type="ECO:0000259" key="2">
    <source>
        <dbReference type="Pfam" id="PF01464"/>
    </source>
</evidence>
<dbReference type="Pfam" id="PF01464">
    <property type="entry name" value="SLT"/>
    <property type="match status" value="1"/>
</dbReference>
<dbReference type="InterPro" id="IPR008258">
    <property type="entry name" value="Transglycosylase_SLT_dom_1"/>
</dbReference>
<sequence length="190" mass="19932">MNATAFRAVAENCAPGVAPSIMEKLVAAESGFNPFAIGVNGPDRASYAPRSANEAAQIAARLIAEGKSIDMGLGQINSANLSWLGLTPATVFDACRNLTAAETVLRDGYDRARDAGADQTQALYQALSSYNTGSFTRGFHNGYVARVLGEGSVTAPSYDKRSPSLSDDKDSAKRWDVFGAATGSNALVFQ</sequence>